<accession>A0A3B0VJ58</accession>
<dbReference type="PANTHER" id="PTHR43649">
    <property type="entry name" value="ARABINOSE-BINDING PROTEIN-RELATED"/>
    <property type="match status" value="1"/>
</dbReference>
<dbReference type="PANTHER" id="PTHR43649:SF31">
    <property type="entry name" value="SN-GLYCEROL-3-PHOSPHATE-BINDING PERIPLASMIC PROTEIN UGPB"/>
    <property type="match status" value="1"/>
</dbReference>
<dbReference type="InterPro" id="IPR050490">
    <property type="entry name" value="Bact_solute-bd_prot1"/>
</dbReference>
<protein>
    <recommendedName>
        <fullName evidence="2">Extracellular solute-binding protein</fullName>
    </recommendedName>
</protein>
<reference evidence="1" key="1">
    <citation type="submission" date="2018-06" db="EMBL/GenBank/DDBJ databases">
        <authorList>
            <person name="Zhirakovskaya E."/>
        </authorList>
    </citation>
    <scope>NUCLEOTIDE SEQUENCE</scope>
</reference>
<dbReference type="AlphaFoldDB" id="A0A3B0VJ58"/>
<dbReference type="Gene3D" id="3.40.190.10">
    <property type="entry name" value="Periplasmic binding protein-like II"/>
    <property type="match status" value="2"/>
</dbReference>
<dbReference type="SUPFAM" id="SSF53850">
    <property type="entry name" value="Periplasmic binding protein-like II"/>
    <property type="match status" value="2"/>
</dbReference>
<dbReference type="EMBL" id="UOEU01001117">
    <property type="protein sequence ID" value="VAW43585.1"/>
    <property type="molecule type" value="Genomic_DNA"/>
</dbReference>
<proteinExistence type="predicted"/>
<dbReference type="PROSITE" id="PS51257">
    <property type="entry name" value="PROKAR_LIPOPROTEIN"/>
    <property type="match status" value="1"/>
</dbReference>
<sequence>MKKTVRLLILLAFLVACAKNDVAEENGTYATAETIAPAITLSESDEAVTATPLPTIPNDIENENDDSFTSSTDIAETITIQFAVQEFESVYYRDLIQVFEAENPHISVKLTFINEVLSESSAESTALQLAQAVDVFSSIYAPPESHVGIVRDLTPFINADLSFGATDFYPNTLQRQDGQLFVLPTSVQFSLIFYNRALFDAANVAYPEPGWTWDAFREAANALTIRNGNQVVQYGFVKPIPSWVSLIEGRLTERLIDTNRSPAVLRFQDDDVQAVVQSYVNLAQEDSAAIYANQFDPSIESLFGSYPESLLIENNQAAMWPELYSSAVPLDETYTLDWGVVPYPSSSSDAPSTLILPTGLVMSAGTAFPDAAWQWMTFLSRLNPSSFFGNDLPARISVAEASGYWDGLTPEMREAMQYALDHSYNIDTFSAYAPLGGAMQAILAGEKSVDEALADAQIAAETILAETAAAQPPDAFTVAQDTGSNEGFATFDFIVFNGIDLERYQTLAEAFAQDNSALQVQVNILSRSSSGGFSDSAANSDCFQWSAITFEPDYRLMVLSLDPLLDADSDFSLSDFYPFLLEQFRSQGQLWGLPISMQPTLIEYNKALFDEANLPYPPLTWTPEEFLQTAVSLTRQIDGETEQYGFVVDAFENTFLLEMVVRLGAQLIDDSQTPPTLLLNDPEMIETMRWYTDLSLVYQAKPAYGIGPFDDIDARQQLIVQEQAAMWTTLGADVGVSIDGRDSLQIGVTPLPIQSGVTATLSPASGLYISANATDVRGCWEWMKFLTAQPTLTTGVPARISVAESAVYAQSIGEERATANLGSINNITESTAFRLYATENSWLSRGIPWLQQAYTEIMDGDATVEQALDAVQQRFDAYRACIIERNGFTDDEVQNQCVTEGNTN</sequence>
<evidence type="ECO:0000313" key="1">
    <source>
        <dbReference type="EMBL" id="VAW43585.1"/>
    </source>
</evidence>
<evidence type="ECO:0008006" key="2">
    <source>
        <dbReference type="Google" id="ProtNLM"/>
    </source>
</evidence>
<name>A0A3B0VJ58_9ZZZZ</name>
<gene>
    <name evidence="1" type="ORF">MNBD_CHLOROFLEXI01-3599</name>
</gene>
<organism evidence="1">
    <name type="scientific">hydrothermal vent metagenome</name>
    <dbReference type="NCBI Taxonomy" id="652676"/>
    <lineage>
        <taxon>unclassified sequences</taxon>
        <taxon>metagenomes</taxon>
        <taxon>ecological metagenomes</taxon>
    </lineage>
</organism>